<evidence type="ECO:0000313" key="8">
    <source>
        <dbReference type="Proteomes" id="UP001470230"/>
    </source>
</evidence>
<comment type="caution">
    <text evidence="7">The sequence shown here is derived from an EMBL/GenBank/DDBJ whole genome shotgun (WGS) entry which is preliminary data.</text>
</comment>
<evidence type="ECO:0000256" key="6">
    <source>
        <dbReference type="SAM" id="MobiDB-lite"/>
    </source>
</evidence>
<proteinExistence type="inferred from homology"/>
<dbReference type="PANTHER" id="PTHR19877">
    <property type="entry name" value="EUKARYOTIC TRANSLATION INITIATION FACTOR 3 SUBUNIT I"/>
    <property type="match status" value="1"/>
</dbReference>
<dbReference type="Gene3D" id="2.130.10.10">
    <property type="entry name" value="YVTN repeat-like/Quinoprotein amine dehydrogenase"/>
    <property type="match status" value="1"/>
</dbReference>
<keyword evidence="2" id="KW-0677">Repeat</keyword>
<evidence type="ECO:0000256" key="2">
    <source>
        <dbReference type="ARBA" id="ARBA00022737"/>
    </source>
</evidence>
<evidence type="ECO:0000256" key="3">
    <source>
        <dbReference type="ARBA" id="ARBA00038394"/>
    </source>
</evidence>
<keyword evidence="7" id="KW-0396">Initiation factor</keyword>
<keyword evidence="1 5" id="KW-0853">WD repeat</keyword>
<dbReference type="InterPro" id="IPR001680">
    <property type="entry name" value="WD40_rpt"/>
</dbReference>
<evidence type="ECO:0000256" key="4">
    <source>
        <dbReference type="ARBA" id="ARBA00040390"/>
    </source>
</evidence>
<evidence type="ECO:0000256" key="1">
    <source>
        <dbReference type="ARBA" id="ARBA00022574"/>
    </source>
</evidence>
<keyword evidence="8" id="KW-1185">Reference proteome</keyword>
<dbReference type="Pfam" id="PF00400">
    <property type="entry name" value="WD40"/>
    <property type="match status" value="1"/>
</dbReference>
<sequence length="359" mass="40683">MNPIQRLRGANSTQKTFFPGQRACYKAIINNDGDLLFVSSYDSIYGYNLFTENLFHTYKIDDGVINDFDIDLKSEYIVAMGTQSITIFRIETGEALARSEPNLYLRCCCISPMNYIAVVTSTQGKQDPVLYSYHFISKNKNLQDKGHLKFDKPINCITYSDDSRIICGDNEGGLYQINTEQLTKSSDNSQCITKKISAHRGAINSIRKSWDGRMFATASADTTACTWNTETFEKLGTFPHSYLVSSVAFSPIYHQIVLASSSIKQSVARTSGNYYPINFFNLIFQEEFAMINCFQSPLNDVVFSPDGYTLVVTSEQGSFMVIRLGDSYRQMSEEQNEKENSIKNEIENKQYQNRQASHS</sequence>
<dbReference type="PROSITE" id="PS50082">
    <property type="entry name" value="WD_REPEATS_2"/>
    <property type="match status" value="1"/>
</dbReference>
<feature type="compositionally biased region" description="Basic and acidic residues" evidence="6">
    <location>
        <begin position="332"/>
        <end position="348"/>
    </location>
</feature>
<feature type="region of interest" description="Disordered" evidence="6">
    <location>
        <begin position="332"/>
        <end position="359"/>
    </location>
</feature>
<accession>A0ABR2KH60</accession>
<feature type="repeat" description="WD" evidence="5">
    <location>
        <begin position="196"/>
        <end position="237"/>
    </location>
</feature>
<gene>
    <name evidence="7" type="ORF">M9Y10_035251</name>
</gene>
<dbReference type="PANTHER" id="PTHR19877:SF1">
    <property type="entry name" value="EUKARYOTIC TRANSLATION INITIATION FACTOR 3 SUBUNIT I"/>
    <property type="match status" value="1"/>
</dbReference>
<protein>
    <recommendedName>
        <fullName evidence="4">Serine-threonine kinase receptor-associated protein</fullName>
    </recommendedName>
</protein>
<organism evidence="7 8">
    <name type="scientific">Tritrichomonas musculus</name>
    <dbReference type="NCBI Taxonomy" id="1915356"/>
    <lineage>
        <taxon>Eukaryota</taxon>
        <taxon>Metamonada</taxon>
        <taxon>Parabasalia</taxon>
        <taxon>Tritrichomonadida</taxon>
        <taxon>Tritrichomonadidae</taxon>
        <taxon>Tritrichomonas</taxon>
    </lineage>
</organism>
<dbReference type="InterPro" id="IPR015943">
    <property type="entry name" value="WD40/YVTN_repeat-like_dom_sf"/>
</dbReference>
<dbReference type="GO" id="GO:0003743">
    <property type="term" value="F:translation initiation factor activity"/>
    <property type="evidence" value="ECO:0007669"/>
    <property type="project" value="UniProtKB-KW"/>
</dbReference>
<evidence type="ECO:0000313" key="7">
    <source>
        <dbReference type="EMBL" id="KAK8890475.1"/>
    </source>
</evidence>
<dbReference type="Proteomes" id="UP001470230">
    <property type="component" value="Unassembled WGS sequence"/>
</dbReference>
<reference evidence="7 8" key="1">
    <citation type="submission" date="2024-04" db="EMBL/GenBank/DDBJ databases">
        <title>Tritrichomonas musculus Genome.</title>
        <authorList>
            <person name="Alves-Ferreira E."/>
            <person name="Grigg M."/>
            <person name="Lorenzi H."/>
            <person name="Galac M."/>
        </authorList>
    </citation>
    <scope>NUCLEOTIDE SEQUENCE [LARGE SCALE GENOMIC DNA]</scope>
    <source>
        <strain evidence="7 8">EAF2021</strain>
    </source>
</reference>
<comment type="similarity">
    <text evidence="3">Belongs to the WD repeat STRAP family.</text>
</comment>
<dbReference type="EMBL" id="JAPFFF010000005">
    <property type="protein sequence ID" value="KAK8890475.1"/>
    <property type="molecule type" value="Genomic_DNA"/>
</dbReference>
<dbReference type="SMART" id="SM00320">
    <property type="entry name" value="WD40"/>
    <property type="match status" value="6"/>
</dbReference>
<dbReference type="InterPro" id="IPR011047">
    <property type="entry name" value="Quinoprotein_ADH-like_sf"/>
</dbReference>
<dbReference type="SUPFAM" id="SSF50998">
    <property type="entry name" value="Quinoprotein alcohol dehydrogenase-like"/>
    <property type="match status" value="1"/>
</dbReference>
<keyword evidence="7" id="KW-0648">Protein biosynthesis</keyword>
<name>A0ABR2KH60_9EUKA</name>
<evidence type="ECO:0000256" key="5">
    <source>
        <dbReference type="PROSITE-ProRule" id="PRU00221"/>
    </source>
</evidence>